<dbReference type="AlphaFoldDB" id="A0A1F8FD29"/>
<dbReference type="GO" id="GO:0003676">
    <property type="term" value="F:nucleic acid binding"/>
    <property type="evidence" value="ECO:0007669"/>
    <property type="project" value="InterPro"/>
</dbReference>
<dbReference type="GO" id="GO:0004519">
    <property type="term" value="F:endonuclease activity"/>
    <property type="evidence" value="ECO:0007669"/>
    <property type="project" value="InterPro"/>
</dbReference>
<name>A0A1F8FD29_9BACT</name>
<protein>
    <recommendedName>
        <fullName evidence="1">HNH nuclease domain-containing protein</fullName>
    </recommendedName>
</protein>
<evidence type="ECO:0000313" key="3">
    <source>
        <dbReference type="Proteomes" id="UP000177167"/>
    </source>
</evidence>
<evidence type="ECO:0000313" key="2">
    <source>
        <dbReference type="EMBL" id="OGN10468.1"/>
    </source>
</evidence>
<dbReference type="InterPro" id="IPR003615">
    <property type="entry name" value="HNH_nuc"/>
</dbReference>
<comment type="caution">
    <text evidence="2">The sequence shown here is derived from an EMBL/GenBank/DDBJ whole genome shotgun (WGS) entry which is preliminary data.</text>
</comment>
<feature type="domain" description="HNH nuclease" evidence="1">
    <location>
        <begin position="110"/>
        <end position="160"/>
    </location>
</feature>
<dbReference type="SMART" id="SM00507">
    <property type="entry name" value="HNHc"/>
    <property type="match status" value="1"/>
</dbReference>
<sequence length="193" mass="22776">MPKCQFKDCDKYTQYKNTKHKYCLIHLARIRRHGYPEPKKNAYQPLEKLPHKFVDDFILKNCKEKFDEDIALELKKVGYNGATKWTVGFRRRKLGNRKYLRGEIQKHKAWVRAQAIKKYGNKCELCSFNGAVDTHHIIPKYQGGPHEIKNLMIVCPNCHALITRGRISLAIRNDIPKVRKRIIRKIRSLYSDL</sequence>
<dbReference type="InterPro" id="IPR002711">
    <property type="entry name" value="HNH"/>
</dbReference>
<dbReference type="GO" id="GO:0008270">
    <property type="term" value="F:zinc ion binding"/>
    <property type="evidence" value="ECO:0007669"/>
    <property type="project" value="InterPro"/>
</dbReference>
<organism evidence="2 3">
    <name type="scientific">Candidatus Yanofskybacteria bacterium RIFCSPHIGHO2_02_FULL_41_11</name>
    <dbReference type="NCBI Taxonomy" id="1802675"/>
    <lineage>
        <taxon>Bacteria</taxon>
        <taxon>Candidatus Yanofskyibacteriota</taxon>
    </lineage>
</organism>
<proteinExistence type="predicted"/>
<dbReference type="CDD" id="cd00085">
    <property type="entry name" value="HNHc"/>
    <property type="match status" value="1"/>
</dbReference>
<dbReference type="Proteomes" id="UP000177167">
    <property type="component" value="Unassembled WGS sequence"/>
</dbReference>
<gene>
    <name evidence="2" type="ORF">A3J46_06375</name>
</gene>
<dbReference type="Gene3D" id="1.10.30.50">
    <property type="match status" value="1"/>
</dbReference>
<dbReference type="EMBL" id="MGJP01000006">
    <property type="protein sequence ID" value="OGN10468.1"/>
    <property type="molecule type" value="Genomic_DNA"/>
</dbReference>
<accession>A0A1F8FD29</accession>
<reference evidence="2 3" key="1">
    <citation type="journal article" date="2016" name="Nat. Commun.">
        <title>Thousands of microbial genomes shed light on interconnected biogeochemical processes in an aquifer system.</title>
        <authorList>
            <person name="Anantharaman K."/>
            <person name="Brown C.T."/>
            <person name="Hug L.A."/>
            <person name="Sharon I."/>
            <person name="Castelle C.J."/>
            <person name="Probst A.J."/>
            <person name="Thomas B.C."/>
            <person name="Singh A."/>
            <person name="Wilkins M.J."/>
            <person name="Karaoz U."/>
            <person name="Brodie E.L."/>
            <person name="Williams K.H."/>
            <person name="Hubbard S.S."/>
            <person name="Banfield J.F."/>
        </authorList>
    </citation>
    <scope>NUCLEOTIDE SEQUENCE [LARGE SCALE GENOMIC DNA]</scope>
</reference>
<dbReference type="Pfam" id="PF01844">
    <property type="entry name" value="HNH"/>
    <property type="match status" value="1"/>
</dbReference>
<evidence type="ECO:0000259" key="1">
    <source>
        <dbReference type="SMART" id="SM00507"/>
    </source>
</evidence>